<evidence type="ECO:0000313" key="2">
    <source>
        <dbReference type="Proteomes" id="UP000245695"/>
    </source>
</evidence>
<name>A0A2P2BVP6_9FIRM</name>
<proteinExistence type="predicted"/>
<dbReference type="RefSeq" id="WP_166505562.1">
    <property type="nucleotide sequence ID" value="NZ_LN650648.1"/>
</dbReference>
<evidence type="ECO:0000313" key="1">
    <source>
        <dbReference type="EMBL" id="CEI73154.1"/>
    </source>
</evidence>
<keyword evidence="2" id="KW-1185">Reference proteome</keyword>
<dbReference type="Pfam" id="PF14276">
    <property type="entry name" value="DUF4363"/>
    <property type="match status" value="1"/>
</dbReference>
<accession>A0A2P2BVP6</accession>
<dbReference type="InterPro" id="IPR025373">
    <property type="entry name" value="DUF4363"/>
</dbReference>
<dbReference type="AlphaFoldDB" id="A0A2P2BVP6"/>
<dbReference type="Proteomes" id="UP000245695">
    <property type="component" value="Chromosome 1"/>
</dbReference>
<organism evidence="1 2">
    <name type="scientific">Romboutsia hominis</name>
    <dbReference type="NCBI Taxonomy" id="1507512"/>
    <lineage>
        <taxon>Bacteria</taxon>
        <taxon>Bacillati</taxon>
        <taxon>Bacillota</taxon>
        <taxon>Clostridia</taxon>
        <taxon>Peptostreptococcales</taxon>
        <taxon>Peptostreptococcaceae</taxon>
        <taxon>Romboutsia</taxon>
    </lineage>
</organism>
<protein>
    <recommendedName>
        <fullName evidence="3">DUF4363 family protein</fullName>
    </recommendedName>
</protein>
<gene>
    <name evidence="1" type="ORF">FRIFI_1621</name>
</gene>
<sequence length="126" mass="14909">MKALICSLIWTVLFLLFSFYSLDKFDDFAKLYTEKAESIELHIKDGDWDSAKKALDEYETSFNESKDSWYKVFNHEYFGEVSLYLDILQGSIYAKDKGMSLEQIQRIKNALHNIIENEQFDLNHIF</sequence>
<dbReference type="KEGG" id="rhom:FRIFI_1621"/>
<dbReference type="EMBL" id="LN650648">
    <property type="protein sequence ID" value="CEI73154.1"/>
    <property type="molecule type" value="Genomic_DNA"/>
</dbReference>
<evidence type="ECO:0008006" key="3">
    <source>
        <dbReference type="Google" id="ProtNLM"/>
    </source>
</evidence>
<reference evidence="1 2" key="1">
    <citation type="submission" date="2014-09" db="EMBL/GenBank/DDBJ databases">
        <authorList>
            <person name="Hornung B.V."/>
        </authorList>
    </citation>
    <scope>NUCLEOTIDE SEQUENCE [LARGE SCALE GENOMIC DNA]</scope>
    <source>
        <strain evidence="1 2">FRIFI</strain>
    </source>
</reference>